<protein>
    <submittedName>
        <fullName evidence="2">Uncharacterized protein</fullName>
    </submittedName>
</protein>
<dbReference type="PANTHER" id="PTHR35075:SF1">
    <property type="entry name" value="A-KINASE ANCHOR PROTEIN 14"/>
    <property type="match status" value="1"/>
</dbReference>
<dbReference type="Proteomes" id="UP001153712">
    <property type="component" value="Chromosome 14"/>
</dbReference>
<feature type="region of interest" description="Disordered" evidence="1">
    <location>
        <begin position="1"/>
        <end position="20"/>
    </location>
</feature>
<dbReference type="InterPro" id="IPR053084">
    <property type="entry name" value="AKAP"/>
</dbReference>
<evidence type="ECO:0000313" key="2">
    <source>
        <dbReference type="EMBL" id="CAG9857593.1"/>
    </source>
</evidence>
<dbReference type="OrthoDB" id="2148342at2759"/>
<dbReference type="Pfam" id="PF14469">
    <property type="entry name" value="AKAP28"/>
    <property type="match status" value="1"/>
</dbReference>
<dbReference type="GO" id="GO:0034237">
    <property type="term" value="F:protein kinase A regulatory subunit binding"/>
    <property type="evidence" value="ECO:0007669"/>
    <property type="project" value="TreeGrafter"/>
</dbReference>
<proteinExistence type="predicted"/>
<dbReference type="AlphaFoldDB" id="A0A9N9XKM8"/>
<dbReference type="InterPro" id="IPR025663">
    <property type="entry name" value="AKAP_28"/>
</dbReference>
<gene>
    <name evidence="2" type="ORF">PHYEVI_LOCUS3997</name>
</gene>
<keyword evidence="3" id="KW-1185">Reference proteome</keyword>
<organism evidence="2 3">
    <name type="scientific">Phyllotreta striolata</name>
    <name type="common">Striped flea beetle</name>
    <name type="synonym">Crioceris striolata</name>
    <dbReference type="NCBI Taxonomy" id="444603"/>
    <lineage>
        <taxon>Eukaryota</taxon>
        <taxon>Metazoa</taxon>
        <taxon>Ecdysozoa</taxon>
        <taxon>Arthropoda</taxon>
        <taxon>Hexapoda</taxon>
        <taxon>Insecta</taxon>
        <taxon>Pterygota</taxon>
        <taxon>Neoptera</taxon>
        <taxon>Endopterygota</taxon>
        <taxon>Coleoptera</taxon>
        <taxon>Polyphaga</taxon>
        <taxon>Cucujiformia</taxon>
        <taxon>Chrysomeloidea</taxon>
        <taxon>Chrysomelidae</taxon>
        <taxon>Galerucinae</taxon>
        <taxon>Alticini</taxon>
        <taxon>Phyllotreta</taxon>
    </lineage>
</organism>
<accession>A0A9N9XKM8</accession>
<evidence type="ECO:0000313" key="3">
    <source>
        <dbReference type="Proteomes" id="UP001153712"/>
    </source>
</evidence>
<dbReference type="PANTHER" id="PTHR35075">
    <property type="entry name" value="A-KINASE ANCHOR PROTEIN 14"/>
    <property type="match status" value="1"/>
</dbReference>
<evidence type="ECO:0000256" key="1">
    <source>
        <dbReference type="SAM" id="MobiDB-lite"/>
    </source>
</evidence>
<reference evidence="2" key="1">
    <citation type="submission" date="2022-01" db="EMBL/GenBank/DDBJ databases">
        <authorList>
            <person name="King R."/>
        </authorList>
    </citation>
    <scope>NUCLEOTIDE SEQUENCE</scope>
</reference>
<dbReference type="GO" id="GO:0005952">
    <property type="term" value="C:cAMP-dependent protein kinase complex"/>
    <property type="evidence" value="ECO:0007669"/>
    <property type="project" value="TreeGrafter"/>
</dbReference>
<sequence>MHQEYSTTTEESSGGEAFSSCNDLDDEQNFLMQYLYQQEADAAAEEEHLEEAARGRAATIRFRPSSVESDVEKTPSACEFFTNELDFSHKFVDKVLKSAKRFYERKSKKRLEKGPAKPQVADIAWPTIGEFDERAGHDKILEYIAETMLTKETWATDVRLRSIASDCLSEFYSYEARFSISTPCYPIPQATASVFFEFEVCRAKPPDCTVDVAFRLEDFRLAMAPGKDLISDALLFRVIDMKLAVFKKFRF</sequence>
<feature type="compositionally biased region" description="Polar residues" evidence="1">
    <location>
        <begin position="1"/>
        <end position="12"/>
    </location>
</feature>
<name>A0A9N9XKM8_PHYSR</name>
<dbReference type="EMBL" id="OU900107">
    <property type="protein sequence ID" value="CAG9857593.1"/>
    <property type="molecule type" value="Genomic_DNA"/>
</dbReference>